<dbReference type="InterPro" id="IPR000873">
    <property type="entry name" value="AMP-dep_synth/lig_dom"/>
</dbReference>
<dbReference type="PANTHER" id="PTHR43859">
    <property type="entry name" value="ACYL-ACTIVATING ENZYME"/>
    <property type="match status" value="1"/>
</dbReference>
<dbReference type="NCBIfam" id="NF004837">
    <property type="entry name" value="PRK06187.1"/>
    <property type="match status" value="1"/>
</dbReference>
<evidence type="ECO:0008006" key="9">
    <source>
        <dbReference type="Google" id="ProtNLM"/>
    </source>
</evidence>
<evidence type="ECO:0000313" key="8">
    <source>
        <dbReference type="Proteomes" id="UP000232323"/>
    </source>
</evidence>
<dbReference type="CDD" id="cd12119">
    <property type="entry name" value="ttLC_FACS_AlkK_like"/>
    <property type="match status" value="1"/>
</dbReference>
<keyword evidence="8" id="KW-1185">Reference proteome</keyword>
<feature type="domain" description="AMP-binding enzyme C-terminal" evidence="6">
    <location>
        <begin position="456"/>
        <end position="537"/>
    </location>
</feature>
<feature type="domain" description="AMP-dependent synthetase/ligase" evidence="5">
    <location>
        <begin position="43"/>
        <end position="408"/>
    </location>
</feature>
<organism evidence="7 8">
    <name type="scientific">Chlamydomonas eustigma</name>
    <dbReference type="NCBI Taxonomy" id="1157962"/>
    <lineage>
        <taxon>Eukaryota</taxon>
        <taxon>Viridiplantae</taxon>
        <taxon>Chlorophyta</taxon>
        <taxon>core chlorophytes</taxon>
        <taxon>Chlorophyceae</taxon>
        <taxon>CS clade</taxon>
        <taxon>Chlamydomonadales</taxon>
        <taxon>Chlamydomonadaceae</taxon>
        <taxon>Chlamydomonas</taxon>
    </lineage>
</organism>
<dbReference type="Gene3D" id="3.40.50.12780">
    <property type="entry name" value="N-terminal domain of ligase-like"/>
    <property type="match status" value="1"/>
</dbReference>
<dbReference type="GO" id="GO:0006631">
    <property type="term" value="P:fatty acid metabolic process"/>
    <property type="evidence" value="ECO:0007669"/>
    <property type="project" value="UniProtKB-KW"/>
</dbReference>
<reference evidence="7 8" key="1">
    <citation type="submission" date="2017-08" db="EMBL/GenBank/DDBJ databases">
        <title>Acidophilic green algal genome provides insights into adaptation to an acidic environment.</title>
        <authorList>
            <person name="Hirooka S."/>
            <person name="Hirose Y."/>
            <person name="Kanesaki Y."/>
            <person name="Higuchi S."/>
            <person name="Fujiwara T."/>
            <person name="Onuma R."/>
            <person name="Era A."/>
            <person name="Ohbayashi R."/>
            <person name="Uzuka A."/>
            <person name="Nozaki H."/>
            <person name="Yoshikawa H."/>
            <person name="Miyagishima S.Y."/>
        </authorList>
    </citation>
    <scope>NUCLEOTIDE SEQUENCE [LARGE SCALE GENOMIC DNA]</scope>
    <source>
        <strain evidence="7 8">NIES-2499</strain>
    </source>
</reference>
<dbReference type="SUPFAM" id="SSF56801">
    <property type="entry name" value="Acetyl-CoA synthetase-like"/>
    <property type="match status" value="1"/>
</dbReference>
<dbReference type="GO" id="GO:0016874">
    <property type="term" value="F:ligase activity"/>
    <property type="evidence" value="ECO:0007669"/>
    <property type="project" value="UniProtKB-KW"/>
</dbReference>
<dbReference type="InterPro" id="IPR020845">
    <property type="entry name" value="AMP-binding_CS"/>
</dbReference>
<dbReference type="PROSITE" id="PS00455">
    <property type="entry name" value="AMP_BINDING"/>
    <property type="match status" value="1"/>
</dbReference>
<evidence type="ECO:0000313" key="7">
    <source>
        <dbReference type="EMBL" id="GAX82160.1"/>
    </source>
</evidence>
<evidence type="ECO:0000259" key="6">
    <source>
        <dbReference type="Pfam" id="PF13193"/>
    </source>
</evidence>
<dbReference type="Pfam" id="PF13193">
    <property type="entry name" value="AMP-binding_C"/>
    <property type="match status" value="1"/>
</dbReference>
<accession>A0A250XH89</accession>
<dbReference type="PANTHER" id="PTHR43859:SF4">
    <property type="entry name" value="BUTANOATE--COA LIGASE AAE1-RELATED"/>
    <property type="match status" value="1"/>
</dbReference>
<dbReference type="InterPro" id="IPR042099">
    <property type="entry name" value="ANL_N_sf"/>
</dbReference>
<comment type="similarity">
    <text evidence="1">Belongs to the ATP-dependent AMP-binding enzyme family.</text>
</comment>
<dbReference type="AlphaFoldDB" id="A0A250XH89"/>
<evidence type="ECO:0000256" key="3">
    <source>
        <dbReference type="ARBA" id="ARBA00022832"/>
    </source>
</evidence>
<dbReference type="STRING" id="1157962.A0A250XH89"/>
<protein>
    <recommendedName>
        <fullName evidence="9">AMP-dependent synthetase/ligase domain-containing protein</fullName>
    </recommendedName>
</protein>
<dbReference type="InterPro" id="IPR045851">
    <property type="entry name" value="AMP-bd_C_sf"/>
</dbReference>
<dbReference type="InterPro" id="IPR025110">
    <property type="entry name" value="AMP-bd_C"/>
</dbReference>
<dbReference type="Proteomes" id="UP000232323">
    <property type="component" value="Unassembled WGS sequence"/>
</dbReference>
<gene>
    <name evidence="7" type="ORF">CEUSTIGMA_g9588.t1</name>
</gene>
<keyword evidence="3" id="KW-0276">Fatty acid metabolism</keyword>
<evidence type="ECO:0000256" key="2">
    <source>
        <dbReference type="ARBA" id="ARBA00022598"/>
    </source>
</evidence>
<evidence type="ECO:0000259" key="5">
    <source>
        <dbReference type="Pfam" id="PF00501"/>
    </source>
</evidence>
<keyword evidence="2" id="KW-0436">Ligase</keyword>
<keyword evidence="4" id="KW-0443">Lipid metabolism</keyword>
<dbReference type="Pfam" id="PF00501">
    <property type="entry name" value="AMP-binding"/>
    <property type="match status" value="1"/>
</dbReference>
<proteinExistence type="inferred from homology"/>
<comment type="caution">
    <text evidence="7">The sequence shown here is derived from an EMBL/GenBank/DDBJ whole genome shotgun (WGS) entry which is preliminary data.</text>
</comment>
<dbReference type="OrthoDB" id="10253115at2759"/>
<evidence type="ECO:0000256" key="1">
    <source>
        <dbReference type="ARBA" id="ARBA00006432"/>
    </source>
</evidence>
<sequence length="557" mass="61611">MAQLLGLMQTGWKLAIPSIIDYAARWHSEQEVICRTPEGPIVVSTYADLRQRALLCSMALKSLGIREGSMVATLAWNTTRHLEAWFGIMGLGACCHTVNPRLSDKDIRFIINDAQDCVILSDITFAAQLERILPDCPAVKSVVFLTDRQHMPQKCNLLCQVLCYEELLDGQISGPPFHWVDVDENAACGLCYTSGTTGNPKGVLYSHRSNYLHAMVAVQPDNWCMGSSSTCLAVVPMFHANAWGTVFAAPLVGAKLVLPGPYLDGESIYNLMQSFNVTLSVGVPTVWMNLLDYMERFEVRFKSLKMVCIGGAAAPRSMIDTFEKKYGVDVRHLWGMTELSPLGTVCGVKAAIAGRPQEYILANKVKQGRPHNLIDMRIVDDSGRVLAHDGKTVGNLQVKGPCVVREYFKIGKPAVDSEGWFTTGDVCSIDKLGHMAVTDRAKDVVKSGGEWISTIEIENLAMGHHTVAEAAVIAIPSPKWGERPLLLVVLKPHIQQEGEHETIKEELYKHLEGRIAKYAMPDDIVFVPEIPHNATGKVSKLVLRDMFKEYKPPRSRI</sequence>
<dbReference type="Gene3D" id="3.30.300.30">
    <property type="match status" value="1"/>
</dbReference>
<evidence type="ECO:0000256" key="4">
    <source>
        <dbReference type="ARBA" id="ARBA00023098"/>
    </source>
</evidence>
<dbReference type="EMBL" id="BEGY01000076">
    <property type="protein sequence ID" value="GAX82160.1"/>
    <property type="molecule type" value="Genomic_DNA"/>
</dbReference>
<name>A0A250XH89_9CHLO</name>